<dbReference type="AlphaFoldDB" id="A0A9W4WY51"/>
<sequence>MSTQTVQRTLKNKLNYIVCKLRAISLLKPNYIKARLQWALRHNQDD</sequence>
<evidence type="ECO:0000313" key="2">
    <source>
        <dbReference type="Proteomes" id="UP001153678"/>
    </source>
</evidence>
<evidence type="ECO:0000313" key="1">
    <source>
        <dbReference type="EMBL" id="CAI2195041.1"/>
    </source>
</evidence>
<reference evidence="1" key="1">
    <citation type="submission" date="2022-08" db="EMBL/GenBank/DDBJ databases">
        <authorList>
            <person name="Kallberg Y."/>
            <person name="Tangrot J."/>
            <person name="Rosling A."/>
        </authorList>
    </citation>
    <scope>NUCLEOTIDE SEQUENCE</scope>
    <source>
        <strain evidence="1">Wild A</strain>
    </source>
</reference>
<gene>
    <name evidence="1" type="ORF">FWILDA_LOCUS16878</name>
</gene>
<protein>
    <submittedName>
        <fullName evidence="1">3937_t:CDS:1</fullName>
    </submittedName>
</protein>
<feature type="non-terminal residue" evidence="1">
    <location>
        <position position="46"/>
    </location>
</feature>
<dbReference type="EMBL" id="CAMKVN010011838">
    <property type="protein sequence ID" value="CAI2195041.1"/>
    <property type="molecule type" value="Genomic_DNA"/>
</dbReference>
<name>A0A9W4WY51_9GLOM</name>
<accession>A0A9W4WY51</accession>
<proteinExistence type="predicted"/>
<keyword evidence="2" id="KW-1185">Reference proteome</keyword>
<dbReference type="Proteomes" id="UP001153678">
    <property type="component" value="Unassembled WGS sequence"/>
</dbReference>
<organism evidence="1 2">
    <name type="scientific">Funneliformis geosporum</name>
    <dbReference type="NCBI Taxonomy" id="1117311"/>
    <lineage>
        <taxon>Eukaryota</taxon>
        <taxon>Fungi</taxon>
        <taxon>Fungi incertae sedis</taxon>
        <taxon>Mucoromycota</taxon>
        <taxon>Glomeromycotina</taxon>
        <taxon>Glomeromycetes</taxon>
        <taxon>Glomerales</taxon>
        <taxon>Glomeraceae</taxon>
        <taxon>Funneliformis</taxon>
    </lineage>
</organism>
<comment type="caution">
    <text evidence="1">The sequence shown here is derived from an EMBL/GenBank/DDBJ whole genome shotgun (WGS) entry which is preliminary data.</text>
</comment>
<dbReference type="OrthoDB" id="2340156at2759"/>